<dbReference type="PANTHER" id="PTHR15414">
    <property type="entry name" value="OS-9-RELATED"/>
    <property type="match status" value="1"/>
</dbReference>
<evidence type="ECO:0000256" key="2">
    <source>
        <dbReference type="ARBA" id="ARBA00022729"/>
    </source>
</evidence>
<keyword evidence="3" id="KW-0256">Endoplasmic reticulum</keyword>
<dbReference type="Gene3D" id="2.70.130.10">
    <property type="entry name" value="Mannose-6-phosphate receptor binding domain"/>
    <property type="match status" value="1"/>
</dbReference>
<reference evidence="9" key="1">
    <citation type="submission" date="2021-01" db="UniProtKB">
        <authorList>
            <consortium name="EnsemblMetazoa"/>
        </authorList>
    </citation>
    <scope>IDENTIFICATION</scope>
</reference>
<feature type="signal peptide" evidence="7">
    <location>
        <begin position="1"/>
        <end position="20"/>
    </location>
</feature>
<feature type="compositionally biased region" description="Basic and acidic residues" evidence="6">
    <location>
        <begin position="464"/>
        <end position="509"/>
    </location>
</feature>
<feature type="coiled-coil region" evidence="5">
    <location>
        <begin position="246"/>
        <end position="277"/>
    </location>
</feature>
<sequence length="758" mass="88671">MLTLCLVLSLFGNFLPTVSSYLNVDEITNLKYGVEISDKPVLFQGNSFYQSPDVMTISSKFGQKYSCNLPVLQLPETEDDNEDKKIDPMTIISTIDKSLNDTCLEFNKGWWTYKLCHKKNITQYHVTEQGEVDSKTTELGAYEKEDDWKDKNLDDKKTKHLYHKADYINGSKCDLTSIYRSTVVQYYCSDENLNSNMVIRVEEPATCEYIISVHVKKLCTHPAFEVKEKTKKVTLTCSPILGEKAFKRYQEEQKFIKEENDRKKKAAMEKFAKEKEEALKRRSGNFFKLDDTIDTGSDMEFLPVTSESIFEEDEGLKLVGDMLKKTKEIFNPPEEVEDKKENVAGKDASVGSASKLDKTNKKLFDFIGKQRTQLTKQFEDLRSSTMKEMARSKSMLKTLRTVKKIGQKTGDTDEDGELDSSIKSLEEGIEKFQKQIDSIDDKMQHVTEMEKRTEKALDKMNARLKRQENIRKRLDETFKSPNEGKDSENAEEEKKEDYSFIKFPHHPDQEEREEMIKALPKHLRDIMQSFEEKKKQQNHENKEDRQNENHEKLKNKRAKKSISMEDILSGNEEEEKEEGVEAMKKLKNVAEDLDEENSDFTDFYERITHKEDVFNRNKRESSEQDIEKEIAEQRKKDLKVRVRTINKQEADKLETNHDMDEKTEMRARELEEKVKKQLESLGLDVKNKIKIKVITSKDEYNKMSKGEELMSTDQLNDVKDMFYDILGGSQEKKKEEQRQQSLEESYMKKWNENENDDE</sequence>
<accession>A0A7M5UYC9</accession>
<dbReference type="InterPro" id="IPR009011">
    <property type="entry name" value="Man6P_isomerase_rcpt-bd_dom_sf"/>
</dbReference>
<evidence type="ECO:0000256" key="3">
    <source>
        <dbReference type="ARBA" id="ARBA00022824"/>
    </source>
</evidence>
<comment type="subcellular location">
    <subcellularLocation>
        <location evidence="1">Endoplasmic reticulum</location>
    </subcellularLocation>
</comment>
<evidence type="ECO:0000313" key="9">
    <source>
        <dbReference type="EnsemblMetazoa" id="CLYHEMP003256.1"/>
    </source>
</evidence>
<feature type="region of interest" description="Disordered" evidence="6">
    <location>
        <begin position="727"/>
        <end position="758"/>
    </location>
</feature>
<dbReference type="InterPro" id="IPR045149">
    <property type="entry name" value="OS-9-like"/>
</dbReference>
<dbReference type="AlphaFoldDB" id="A0A7M5UYC9"/>
<feature type="chain" id="PRO_5029824741" description="MRH domain-containing protein" evidence="7">
    <location>
        <begin position="21"/>
        <end position="758"/>
    </location>
</feature>
<keyword evidence="2 7" id="KW-0732">Signal</keyword>
<dbReference type="GeneID" id="136814498"/>
<dbReference type="InterPro" id="IPR044865">
    <property type="entry name" value="MRH_dom"/>
</dbReference>
<dbReference type="Proteomes" id="UP000594262">
    <property type="component" value="Unplaced"/>
</dbReference>
<protein>
    <recommendedName>
        <fullName evidence="8">MRH domain-containing protein</fullName>
    </recommendedName>
</protein>
<evidence type="ECO:0000256" key="5">
    <source>
        <dbReference type="SAM" id="Coils"/>
    </source>
</evidence>
<dbReference type="GO" id="GO:0030968">
    <property type="term" value="P:endoplasmic reticulum unfolded protein response"/>
    <property type="evidence" value="ECO:0007669"/>
    <property type="project" value="InterPro"/>
</dbReference>
<dbReference type="EnsemblMetazoa" id="CLYHEMT003256.1">
    <property type="protein sequence ID" value="CLYHEMP003256.1"/>
    <property type="gene ID" value="CLYHEMG003256"/>
</dbReference>
<dbReference type="GO" id="GO:0030970">
    <property type="term" value="P:retrograde protein transport, ER to cytosol"/>
    <property type="evidence" value="ECO:0007669"/>
    <property type="project" value="TreeGrafter"/>
</dbReference>
<keyword evidence="5" id="KW-0175">Coiled coil</keyword>
<evidence type="ECO:0000256" key="1">
    <source>
        <dbReference type="ARBA" id="ARBA00004240"/>
    </source>
</evidence>
<feature type="compositionally biased region" description="Basic and acidic residues" evidence="6">
    <location>
        <begin position="522"/>
        <end position="552"/>
    </location>
</feature>
<evidence type="ECO:0000259" key="8">
    <source>
        <dbReference type="PROSITE" id="PS51914"/>
    </source>
</evidence>
<dbReference type="PROSITE" id="PS51914">
    <property type="entry name" value="MRH"/>
    <property type="match status" value="1"/>
</dbReference>
<dbReference type="InterPro" id="IPR012913">
    <property type="entry name" value="OS9-like_dom"/>
</dbReference>
<dbReference type="SUPFAM" id="SSF50911">
    <property type="entry name" value="Mannose 6-phosphate receptor domain"/>
    <property type="match status" value="1"/>
</dbReference>
<evidence type="ECO:0000256" key="6">
    <source>
        <dbReference type="SAM" id="MobiDB-lite"/>
    </source>
</evidence>
<feature type="domain" description="MRH" evidence="8">
    <location>
        <begin position="101"/>
        <end position="221"/>
    </location>
</feature>
<evidence type="ECO:0000313" key="10">
    <source>
        <dbReference type="Proteomes" id="UP000594262"/>
    </source>
</evidence>
<name>A0A7M5UYC9_9CNID</name>
<proteinExistence type="predicted"/>
<keyword evidence="4" id="KW-1015">Disulfide bond</keyword>
<dbReference type="PANTHER" id="PTHR15414:SF5">
    <property type="entry name" value="PROTEIN OS-9"/>
    <property type="match status" value="1"/>
</dbReference>
<dbReference type="OrthoDB" id="448954at2759"/>
<organism evidence="9 10">
    <name type="scientific">Clytia hemisphaerica</name>
    <dbReference type="NCBI Taxonomy" id="252671"/>
    <lineage>
        <taxon>Eukaryota</taxon>
        <taxon>Metazoa</taxon>
        <taxon>Cnidaria</taxon>
        <taxon>Hydrozoa</taxon>
        <taxon>Hydroidolina</taxon>
        <taxon>Leptothecata</taxon>
        <taxon>Obeliida</taxon>
        <taxon>Clytiidae</taxon>
        <taxon>Clytia</taxon>
    </lineage>
</organism>
<feature type="region of interest" description="Disordered" evidence="6">
    <location>
        <begin position="464"/>
        <end position="579"/>
    </location>
</feature>
<dbReference type="RefSeq" id="XP_066927154.1">
    <property type="nucleotide sequence ID" value="XM_067071053.1"/>
</dbReference>
<keyword evidence="10" id="KW-1185">Reference proteome</keyword>
<dbReference type="Pfam" id="PF07915">
    <property type="entry name" value="PRKCSH"/>
    <property type="match status" value="1"/>
</dbReference>
<dbReference type="GO" id="GO:0005788">
    <property type="term" value="C:endoplasmic reticulum lumen"/>
    <property type="evidence" value="ECO:0007669"/>
    <property type="project" value="TreeGrafter"/>
</dbReference>
<evidence type="ECO:0000256" key="4">
    <source>
        <dbReference type="ARBA" id="ARBA00023157"/>
    </source>
</evidence>
<evidence type="ECO:0000256" key="7">
    <source>
        <dbReference type="SAM" id="SignalP"/>
    </source>
</evidence>